<feature type="region of interest" description="Disordered" evidence="6">
    <location>
        <begin position="33"/>
        <end position="55"/>
    </location>
</feature>
<dbReference type="InterPro" id="IPR001471">
    <property type="entry name" value="AP2/ERF_dom"/>
</dbReference>
<dbReference type="InterPro" id="IPR016177">
    <property type="entry name" value="DNA-bd_dom_sf"/>
</dbReference>
<dbReference type="OrthoDB" id="670255at2759"/>
<evidence type="ECO:0000256" key="5">
    <source>
        <dbReference type="ARBA" id="ARBA00023242"/>
    </source>
</evidence>
<evidence type="ECO:0000256" key="3">
    <source>
        <dbReference type="ARBA" id="ARBA00023125"/>
    </source>
</evidence>
<dbReference type="Proteomes" id="UP000324897">
    <property type="component" value="Chromosome 2"/>
</dbReference>
<keyword evidence="2" id="KW-0805">Transcription regulation</keyword>
<evidence type="ECO:0000259" key="7">
    <source>
        <dbReference type="PROSITE" id="PS51032"/>
    </source>
</evidence>
<dbReference type="PRINTS" id="PR00367">
    <property type="entry name" value="ETHRSPELEMNT"/>
</dbReference>
<dbReference type="GO" id="GO:0003700">
    <property type="term" value="F:DNA-binding transcription factor activity"/>
    <property type="evidence" value="ECO:0007669"/>
    <property type="project" value="InterPro"/>
</dbReference>
<dbReference type="SMART" id="SM00380">
    <property type="entry name" value="AP2"/>
    <property type="match status" value="1"/>
</dbReference>
<organism evidence="8 9">
    <name type="scientific">Eragrostis curvula</name>
    <name type="common">weeping love grass</name>
    <dbReference type="NCBI Taxonomy" id="38414"/>
    <lineage>
        <taxon>Eukaryota</taxon>
        <taxon>Viridiplantae</taxon>
        <taxon>Streptophyta</taxon>
        <taxon>Embryophyta</taxon>
        <taxon>Tracheophyta</taxon>
        <taxon>Spermatophyta</taxon>
        <taxon>Magnoliopsida</taxon>
        <taxon>Liliopsida</taxon>
        <taxon>Poales</taxon>
        <taxon>Poaceae</taxon>
        <taxon>PACMAD clade</taxon>
        <taxon>Chloridoideae</taxon>
        <taxon>Eragrostideae</taxon>
        <taxon>Eragrostidinae</taxon>
        <taxon>Eragrostis</taxon>
    </lineage>
</organism>
<gene>
    <name evidence="8" type="ORF">EJB05_28390</name>
</gene>
<proteinExistence type="predicted"/>
<name>A0A5J9UQT3_9POAL</name>
<dbReference type="Gramene" id="TVU25875">
    <property type="protein sequence ID" value="TVU25875"/>
    <property type="gene ID" value="EJB05_28390"/>
</dbReference>
<feature type="domain" description="AP2/ERF" evidence="7">
    <location>
        <begin position="197"/>
        <end position="255"/>
    </location>
</feature>
<dbReference type="InterPro" id="IPR036955">
    <property type="entry name" value="AP2/ERF_dom_sf"/>
</dbReference>
<dbReference type="SUPFAM" id="SSF54171">
    <property type="entry name" value="DNA-binding domain"/>
    <property type="match status" value="1"/>
</dbReference>
<accession>A0A5J9UQT3</accession>
<comment type="caution">
    <text evidence="8">The sequence shown here is derived from an EMBL/GenBank/DDBJ whole genome shotgun (WGS) entry which is preliminary data.</text>
</comment>
<dbReference type="InterPro" id="IPR044808">
    <property type="entry name" value="ERF_plant"/>
</dbReference>
<feature type="compositionally biased region" description="Polar residues" evidence="6">
    <location>
        <begin position="34"/>
        <end position="44"/>
    </location>
</feature>
<dbReference type="GO" id="GO:0005634">
    <property type="term" value="C:nucleus"/>
    <property type="evidence" value="ECO:0007669"/>
    <property type="project" value="UniProtKB-SubCell"/>
</dbReference>
<dbReference type="GO" id="GO:0009873">
    <property type="term" value="P:ethylene-activated signaling pathway"/>
    <property type="evidence" value="ECO:0007669"/>
    <property type="project" value="InterPro"/>
</dbReference>
<keyword evidence="9" id="KW-1185">Reference proteome</keyword>
<keyword evidence="4" id="KW-0804">Transcription</keyword>
<keyword evidence="3" id="KW-0238">DNA-binding</keyword>
<dbReference type="FunFam" id="3.30.730.10:FF:000001">
    <property type="entry name" value="Ethylene-responsive transcription factor 2"/>
    <property type="match status" value="1"/>
</dbReference>
<feature type="compositionally biased region" description="Basic residues" evidence="6">
    <location>
        <begin position="283"/>
        <end position="292"/>
    </location>
</feature>
<dbReference type="GO" id="GO:0003677">
    <property type="term" value="F:DNA binding"/>
    <property type="evidence" value="ECO:0007669"/>
    <property type="project" value="UniProtKB-KW"/>
</dbReference>
<evidence type="ECO:0000313" key="8">
    <source>
        <dbReference type="EMBL" id="TVU25875.1"/>
    </source>
</evidence>
<evidence type="ECO:0000256" key="1">
    <source>
        <dbReference type="ARBA" id="ARBA00004123"/>
    </source>
</evidence>
<sequence>MSAGRSAPGNMILLVPHMPLIRIRRLVQIKSRHSSNPLHSTPGQQEAKPSGTGNPGAYKCPPVPCSTPELLLLLLHLLLLPPLLLLVASSNTSHNKPMEQQQHTFSSASYYFPAAATQDASFPNFDTVDCDDMLLQLESFLLDMDTDSAEACSDDLSSPSSSTSSEAGVGIMAPANTHDLHRLPVANTLPEKKPAQTLIGVRKRPWGKFAAEIRDSTRKGARVWLGTFDTPEAAALAYDQAAFSARGAAAVLNFPVERVQASLGAMALAAGGGSPVLALKRQHSKRTRRRKLIPPTSNHNNVVNRMPQLPSSAPQCSDDTSTTVSGTATMEAPWQQTTAPECSDTSAVSCSTAAAPSCQVNCSSVGAVELEDLGADYLDELLWASSGLEYWDT</sequence>
<comment type="subcellular location">
    <subcellularLocation>
        <location evidence="1">Nucleus</location>
    </subcellularLocation>
</comment>
<dbReference type="Pfam" id="PF00847">
    <property type="entry name" value="AP2"/>
    <property type="match status" value="1"/>
</dbReference>
<dbReference type="PANTHER" id="PTHR31190">
    <property type="entry name" value="DNA-BINDING DOMAIN"/>
    <property type="match status" value="1"/>
</dbReference>
<protein>
    <recommendedName>
        <fullName evidence="7">AP2/ERF domain-containing protein</fullName>
    </recommendedName>
</protein>
<dbReference type="PROSITE" id="PS51032">
    <property type="entry name" value="AP2_ERF"/>
    <property type="match status" value="1"/>
</dbReference>
<dbReference type="CDD" id="cd00018">
    <property type="entry name" value="AP2"/>
    <property type="match status" value="1"/>
</dbReference>
<feature type="compositionally biased region" description="Polar residues" evidence="6">
    <location>
        <begin position="295"/>
        <end position="325"/>
    </location>
</feature>
<reference evidence="8 9" key="1">
    <citation type="journal article" date="2019" name="Sci. Rep.">
        <title>A high-quality genome of Eragrostis curvula grass provides insights into Poaceae evolution and supports new strategies to enhance forage quality.</title>
        <authorList>
            <person name="Carballo J."/>
            <person name="Santos B.A.C.M."/>
            <person name="Zappacosta D."/>
            <person name="Garbus I."/>
            <person name="Selva J.P."/>
            <person name="Gallo C.A."/>
            <person name="Diaz A."/>
            <person name="Albertini E."/>
            <person name="Caccamo M."/>
            <person name="Echenique V."/>
        </authorList>
    </citation>
    <scope>NUCLEOTIDE SEQUENCE [LARGE SCALE GENOMIC DNA]</scope>
    <source>
        <strain evidence="9">cv. Victoria</strain>
        <tissue evidence="8">Leaf</tissue>
    </source>
</reference>
<dbReference type="EMBL" id="RWGY01000013">
    <property type="protein sequence ID" value="TVU25875.1"/>
    <property type="molecule type" value="Genomic_DNA"/>
</dbReference>
<evidence type="ECO:0000256" key="2">
    <source>
        <dbReference type="ARBA" id="ARBA00023015"/>
    </source>
</evidence>
<feature type="non-terminal residue" evidence="8">
    <location>
        <position position="1"/>
    </location>
</feature>
<evidence type="ECO:0000256" key="6">
    <source>
        <dbReference type="SAM" id="MobiDB-lite"/>
    </source>
</evidence>
<dbReference type="Gene3D" id="3.30.730.10">
    <property type="entry name" value="AP2/ERF domain"/>
    <property type="match status" value="1"/>
</dbReference>
<evidence type="ECO:0000256" key="4">
    <source>
        <dbReference type="ARBA" id="ARBA00023163"/>
    </source>
</evidence>
<evidence type="ECO:0000313" key="9">
    <source>
        <dbReference type="Proteomes" id="UP000324897"/>
    </source>
</evidence>
<keyword evidence="5" id="KW-0539">Nucleus</keyword>
<dbReference type="PANTHER" id="PTHR31190:SF367">
    <property type="entry name" value="AP2_ERF DOMAIN-CONTAINING PROTEIN"/>
    <property type="match status" value="1"/>
</dbReference>
<dbReference type="AlphaFoldDB" id="A0A5J9UQT3"/>
<feature type="region of interest" description="Disordered" evidence="6">
    <location>
        <begin position="283"/>
        <end position="325"/>
    </location>
</feature>